<keyword evidence="2" id="KW-1133">Transmembrane helix</keyword>
<organism evidence="3 4">
    <name type="scientific">Variovorax paradoxus</name>
    <dbReference type="NCBI Taxonomy" id="34073"/>
    <lineage>
        <taxon>Bacteria</taxon>
        <taxon>Pseudomonadati</taxon>
        <taxon>Pseudomonadota</taxon>
        <taxon>Betaproteobacteria</taxon>
        <taxon>Burkholderiales</taxon>
        <taxon>Comamonadaceae</taxon>
        <taxon>Variovorax</taxon>
    </lineage>
</organism>
<dbReference type="RefSeq" id="WP_081267348.1">
    <property type="nucleotide sequence ID" value="NZ_LVHG01000035.1"/>
</dbReference>
<dbReference type="EMBL" id="LVHG01000035">
    <property type="protein sequence ID" value="OAK64904.1"/>
    <property type="molecule type" value="Genomic_DNA"/>
</dbReference>
<dbReference type="Proteomes" id="UP000077852">
    <property type="component" value="Unassembled WGS sequence"/>
</dbReference>
<reference evidence="3 4" key="1">
    <citation type="submission" date="2016-03" db="EMBL/GenBank/DDBJ databases">
        <title>Genome sequence of Variovorax paradoxus KB5.</title>
        <authorList>
            <person name="Jeong H."/>
            <person name="Hong C.E."/>
            <person name="Jo S.H."/>
            <person name="Park J.M."/>
        </authorList>
    </citation>
    <scope>NUCLEOTIDE SEQUENCE [LARGE SCALE GENOMIC DNA]</scope>
    <source>
        <strain evidence="3 4">KB5</strain>
    </source>
</reference>
<feature type="region of interest" description="Disordered" evidence="1">
    <location>
        <begin position="1"/>
        <end position="49"/>
    </location>
</feature>
<gene>
    <name evidence="3" type="ORF">A3K87_12525</name>
</gene>
<sequence length="117" mass="12755">MPDNSHEPIDLAAHRERRARQQQQRAAEQAARDAASPSASASEPGPGEVPCIRCGEPIFGYVLRCPYCGVHFSGRAEDFAPREGMSRRAKALVVLVAVALLLAGLSDDIAALWWRMK</sequence>
<evidence type="ECO:0000256" key="2">
    <source>
        <dbReference type="SAM" id="Phobius"/>
    </source>
</evidence>
<keyword evidence="2" id="KW-0812">Transmembrane</keyword>
<feature type="compositionally biased region" description="Basic and acidic residues" evidence="1">
    <location>
        <begin position="1"/>
        <end position="14"/>
    </location>
</feature>
<feature type="transmembrane region" description="Helical" evidence="2">
    <location>
        <begin position="91"/>
        <end position="114"/>
    </location>
</feature>
<evidence type="ECO:0000313" key="4">
    <source>
        <dbReference type="Proteomes" id="UP000077852"/>
    </source>
</evidence>
<dbReference type="AlphaFoldDB" id="A0AA91DPR4"/>
<evidence type="ECO:0000256" key="1">
    <source>
        <dbReference type="SAM" id="MobiDB-lite"/>
    </source>
</evidence>
<protein>
    <submittedName>
        <fullName evidence="3">Uncharacterized protein</fullName>
    </submittedName>
</protein>
<evidence type="ECO:0000313" key="3">
    <source>
        <dbReference type="EMBL" id="OAK64904.1"/>
    </source>
</evidence>
<feature type="compositionally biased region" description="Low complexity" evidence="1">
    <location>
        <begin position="21"/>
        <end position="43"/>
    </location>
</feature>
<comment type="caution">
    <text evidence="3">The sequence shown here is derived from an EMBL/GenBank/DDBJ whole genome shotgun (WGS) entry which is preliminary data.</text>
</comment>
<name>A0AA91DPR4_VARPD</name>
<accession>A0AA91DPR4</accession>
<proteinExistence type="predicted"/>
<keyword evidence="2" id="KW-0472">Membrane</keyword>